<reference evidence="2 3" key="1">
    <citation type="submission" date="2021-05" db="EMBL/GenBank/DDBJ databases">
        <title>A Polyphasic approach of four new species of the genus Ohtaekwangia: Ohtaekwangia histidinii sp. nov., Ohtaekwangia cretensis sp. nov., Ohtaekwangia indiensis sp. nov., Ohtaekwangia reichenbachii sp. nov. from diverse environment.</title>
        <authorList>
            <person name="Octaviana S."/>
        </authorList>
    </citation>
    <scope>NUCLEOTIDE SEQUENCE [LARGE SCALE GENOMIC DNA]</scope>
    <source>
        <strain evidence="2 3">PWU37</strain>
    </source>
</reference>
<accession>A0AAP2D745</accession>
<gene>
    <name evidence="2" type="ORF">KK078_08730</name>
</gene>
<dbReference type="Pfam" id="PF11625">
    <property type="entry name" value="DUF3253"/>
    <property type="match status" value="1"/>
</dbReference>
<comment type="caution">
    <text evidence="2">The sequence shown here is derived from an EMBL/GenBank/DDBJ whole genome shotgun (WGS) entry which is preliminary data.</text>
</comment>
<dbReference type="InterPro" id="IPR021660">
    <property type="entry name" value="DUF3253"/>
</dbReference>
<dbReference type="Gene3D" id="1.10.10.10">
    <property type="entry name" value="Winged helix-like DNA-binding domain superfamily/Winged helix DNA-binding domain"/>
    <property type="match status" value="1"/>
</dbReference>
<name>A0AAP2D745_9BACT</name>
<sequence length="82" mass="8941">MVFAEDIRKTILKLAEERSGKGTFDVTEVARAIDQQNWRMLIDQVKLVAAMLVREGKISATPSDAAAYTAPAKRPGKPGPKS</sequence>
<dbReference type="SUPFAM" id="SSF46785">
    <property type="entry name" value="Winged helix' DNA-binding domain"/>
    <property type="match status" value="1"/>
</dbReference>
<dbReference type="RefSeq" id="WP_254089875.1">
    <property type="nucleotide sequence ID" value="NZ_JAHESC010000010.1"/>
</dbReference>
<dbReference type="InterPro" id="IPR036388">
    <property type="entry name" value="WH-like_DNA-bd_sf"/>
</dbReference>
<organism evidence="2 3">
    <name type="scientific">Dawidia soli</name>
    <dbReference type="NCBI Taxonomy" id="2782352"/>
    <lineage>
        <taxon>Bacteria</taxon>
        <taxon>Pseudomonadati</taxon>
        <taxon>Bacteroidota</taxon>
        <taxon>Cytophagia</taxon>
        <taxon>Cytophagales</taxon>
        <taxon>Chryseotaleaceae</taxon>
        <taxon>Dawidia</taxon>
    </lineage>
</organism>
<dbReference type="InterPro" id="IPR036390">
    <property type="entry name" value="WH_DNA-bd_sf"/>
</dbReference>
<keyword evidence="3" id="KW-1185">Reference proteome</keyword>
<dbReference type="EMBL" id="JAHESC010000010">
    <property type="protein sequence ID" value="MBT1686638.1"/>
    <property type="molecule type" value="Genomic_DNA"/>
</dbReference>
<proteinExistence type="predicted"/>
<evidence type="ECO:0000256" key="1">
    <source>
        <dbReference type="SAM" id="MobiDB-lite"/>
    </source>
</evidence>
<protein>
    <submittedName>
        <fullName evidence="2">DUF3253 domain-containing protein</fullName>
    </submittedName>
</protein>
<evidence type="ECO:0000313" key="3">
    <source>
        <dbReference type="Proteomes" id="UP001319180"/>
    </source>
</evidence>
<feature type="region of interest" description="Disordered" evidence="1">
    <location>
        <begin position="63"/>
        <end position="82"/>
    </location>
</feature>
<dbReference type="AlphaFoldDB" id="A0AAP2D745"/>
<dbReference type="Proteomes" id="UP001319180">
    <property type="component" value="Unassembled WGS sequence"/>
</dbReference>
<evidence type="ECO:0000313" key="2">
    <source>
        <dbReference type="EMBL" id="MBT1686638.1"/>
    </source>
</evidence>